<evidence type="ECO:0000313" key="5">
    <source>
        <dbReference type="EMBL" id="RDS80034.1"/>
    </source>
</evidence>
<dbReference type="InterPro" id="IPR005887">
    <property type="entry name" value="GH92_a_mannosidase_put"/>
</dbReference>
<feature type="domain" description="Glycosyl hydrolase family 92 N-terminal" evidence="4">
    <location>
        <begin position="155"/>
        <end position="315"/>
    </location>
</feature>
<dbReference type="RefSeq" id="WP_115479851.1">
    <property type="nucleotide sequence ID" value="NZ_QRBF01000011.1"/>
</dbReference>
<dbReference type="GO" id="GO:0006516">
    <property type="term" value="P:glycoprotein catabolic process"/>
    <property type="evidence" value="ECO:0007669"/>
    <property type="project" value="TreeGrafter"/>
</dbReference>
<name>A0A370WV65_9GAMM</name>
<dbReference type="GO" id="GO:0005975">
    <property type="term" value="P:carbohydrate metabolic process"/>
    <property type="evidence" value="ECO:0007669"/>
    <property type="project" value="InterPro"/>
</dbReference>
<dbReference type="GO" id="GO:0000224">
    <property type="term" value="F:peptide-N4-(N-acetyl-beta-glucosaminyl)asparagine amidase activity"/>
    <property type="evidence" value="ECO:0007669"/>
    <property type="project" value="TreeGrafter"/>
</dbReference>
<dbReference type="Gene3D" id="1.20.1050.60">
    <property type="entry name" value="alpha-1,2-mannosidase"/>
    <property type="match status" value="1"/>
</dbReference>
<dbReference type="NCBIfam" id="TIGR01409">
    <property type="entry name" value="TAT_signal_seq"/>
    <property type="match status" value="1"/>
</dbReference>
<gene>
    <name evidence="5" type="ORF">DWU99_19900</name>
</gene>
<dbReference type="Pfam" id="PF17678">
    <property type="entry name" value="Glyco_hydro_92N"/>
    <property type="match status" value="2"/>
</dbReference>
<protein>
    <submittedName>
        <fullName evidence="5">Alpha-mannosidase</fullName>
    </submittedName>
</protein>
<dbReference type="InterPro" id="IPR012939">
    <property type="entry name" value="Glyco_hydro_92"/>
</dbReference>
<feature type="domain" description="Glycosyl hydrolase family 92 N-terminal" evidence="4">
    <location>
        <begin position="50"/>
        <end position="146"/>
    </location>
</feature>
<dbReference type="InterPro" id="IPR019546">
    <property type="entry name" value="TAT_signal_bac_arc"/>
</dbReference>
<dbReference type="InterPro" id="IPR014718">
    <property type="entry name" value="GH-type_carb-bd"/>
</dbReference>
<dbReference type="InterPro" id="IPR041371">
    <property type="entry name" value="GH92_N"/>
</dbReference>
<comment type="caution">
    <text evidence="5">The sequence shown here is derived from an EMBL/GenBank/DDBJ whole genome shotgun (WGS) entry which is preliminary data.</text>
</comment>
<evidence type="ECO:0000256" key="2">
    <source>
        <dbReference type="SAM" id="SignalP"/>
    </source>
</evidence>
<dbReference type="Proteomes" id="UP000255334">
    <property type="component" value="Unassembled WGS sequence"/>
</dbReference>
<sequence length="818" mass="90302">MVSRRQFLQGLGALAALGGPLPALAKLADATGKVRRVANAATQASGVSRYVDVFIGTGGHGHTYPGASMPFGMVQLSPDTNDAGWDASSGYHQADGSIMGFSHTHLSGTGAADMLDVLVMPAQGPVLLQPGDRGLPDVNYHSQFDGAAKPGPQLTAHNKVNPGRGYRSRFASERARPGYYSVHLTDHNIQAELTATLRAGLHRYTFHGTGDGHLLVDFAHGFHDDFKVPCKVTDAQLRLVGNDTLVGSRRVHQWADGRYIHFAMKVSRPFSQATLYSEDVAAPSGTGEINGTHLKAALHIDDVAREPVLVKVGISGVDIDGALRNLDAEIPAWDFEQALHAATEAWEHELSRIRVETSSPRDMRVFYTSLYHTMLAPTLFSDVDGRYRGMDLKIHQLPQGQNNYSTYSLWDIYRAQAPLLTLYQSDRVPDFVNCLVRMAEESPDGPPVWPLQGVETGCMIGYHSVVLIAEAQAKGFTGIDYDKAWPIYRKRAMDDDYRGLPYYRKLGYIPSDKEWEAVSKTLEYAYDDWAVAHLADAAGEKDLAKTLRHRSRNYRNVFDTTMNFVRPRDVNGKWLEPFDPRGMGHSSQWRDFTESNSWEATFLNQHDLYAYMGLFGGPDVFERKLDELFTTSPKLPPDAPPDIAGMVGQYSHGNEPGHHMAYLYAYTGSHYKTQERVRMLTVTMYPPEPDGLAGNEDCGQMSAWYIMSALGLYSVDPVSTNYVFGSPLLDKAEIDLAGGRKLEIRTINNGPNHPYIQSVTWNGQPWTKSWISHAELVAGGTLEFHMSETPNMQFGAALADRPPSFGAPAGEAIVIDAS</sequence>
<dbReference type="InterPro" id="IPR006311">
    <property type="entry name" value="TAT_signal"/>
</dbReference>
<accession>A0A370WV65</accession>
<dbReference type="PANTHER" id="PTHR12143">
    <property type="entry name" value="PEPTIDE N-GLYCANASE PNGASE -RELATED"/>
    <property type="match status" value="1"/>
</dbReference>
<dbReference type="GO" id="GO:0030246">
    <property type="term" value="F:carbohydrate binding"/>
    <property type="evidence" value="ECO:0007669"/>
    <property type="project" value="InterPro"/>
</dbReference>
<dbReference type="OrthoDB" id="9804511at2"/>
<dbReference type="InterPro" id="IPR008928">
    <property type="entry name" value="6-hairpin_glycosidase_sf"/>
</dbReference>
<proteinExistence type="predicted"/>
<reference evidence="5 6" key="1">
    <citation type="submission" date="2018-07" db="EMBL/GenBank/DDBJ databases">
        <title>Dyella monticola sp. nov. and Dyella psychrodurans sp. nov. isolated from monsoon evergreen broad-leaved forest soil of Dinghu Mountain, China.</title>
        <authorList>
            <person name="Gao Z."/>
            <person name="Qiu L."/>
        </authorList>
    </citation>
    <scope>NUCLEOTIDE SEQUENCE [LARGE SCALE GENOMIC DNA]</scope>
    <source>
        <strain evidence="5 6">4MSK11</strain>
    </source>
</reference>
<dbReference type="NCBIfam" id="TIGR01180">
    <property type="entry name" value="aman2_put"/>
    <property type="match status" value="1"/>
</dbReference>
<evidence type="ECO:0000259" key="4">
    <source>
        <dbReference type="Pfam" id="PF17678"/>
    </source>
</evidence>
<feature type="signal peptide" evidence="2">
    <location>
        <begin position="1"/>
        <end position="25"/>
    </location>
</feature>
<organism evidence="5 6">
    <name type="scientific">Dyella psychrodurans</name>
    <dbReference type="NCBI Taxonomy" id="1927960"/>
    <lineage>
        <taxon>Bacteria</taxon>
        <taxon>Pseudomonadati</taxon>
        <taxon>Pseudomonadota</taxon>
        <taxon>Gammaproteobacteria</taxon>
        <taxon>Lysobacterales</taxon>
        <taxon>Rhodanobacteraceae</taxon>
        <taxon>Dyella</taxon>
    </lineage>
</organism>
<dbReference type="Pfam" id="PF07971">
    <property type="entry name" value="Glyco_hydro_92"/>
    <property type="match status" value="1"/>
</dbReference>
<dbReference type="Gene3D" id="3.30.2080.10">
    <property type="entry name" value="GH92 mannosidase domain"/>
    <property type="match status" value="1"/>
</dbReference>
<dbReference type="Gene3D" id="1.20.1610.10">
    <property type="entry name" value="alpha-1,2-mannosidases domains"/>
    <property type="match status" value="1"/>
</dbReference>
<dbReference type="Gene3D" id="2.70.98.10">
    <property type="match status" value="1"/>
</dbReference>
<dbReference type="InterPro" id="IPR050883">
    <property type="entry name" value="PNGase"/>
</dbReference>
<evidence type="ECO:0000313" key="6">
    <source>
        <dbReference type="Proteomes" id="UP000255334"/>
    </source>
</evidence>
<keyword evidence="1 2" id="KW-0732">Signal</keyword>
<keyword evidence="6" id="KW-1185">Reference proteome</keyword>
<dbReference type="FunFam" id="3.30.2080.10:FF:000001">
    <property type="entry name" value="Alpha-1,2-mannosidase subfamily"/>
    <property type="match status" value="1"/>
</dbReference>
<dbReference type="PROSITE" id="PS51318">
    <property type="entry name" value="TAT"/>
    <property type="match status" value="1"/>
</dbReference>
<feature type="domain" description="Glycosyl hydrolase family 92" evidence="3">
    <location>
        <begin position="322"/>
        <end position="787"/>
    </location>
</feature>
<evidence type="ECO:0000256" key="1">
    <source>
        <dbReference type="ARBA" id="ARBA00022729"/>
    </source>
</evidence>
<feature type="chain" id="PRO_5017075374" evidence="2">
    <location>
        <begin position="26"/>
        <end position="818"/>
    </location>
</feature>
<dbReference type="SUPFAM" id="SSF48208">
    <property type="entry name" value="Six-hairpin glycosidases"/>
    <property type="match status" value="1"/>
</dbReference>
<dbReference type="GO" id="GO:0005829">
    <property type="term" value="C:cytosol"/>
    <property type="evidence" value="ECO:0007669"/>
    <property type="project" value="TreeGrafter"/>
</dbReference>
<dbReference type="PANTHER" id="PTHR12143:SF39">
    <property type="entry name" value="SECRETED PROTEIN"/>
    <property type="match status" value="1"/>
</dbReference>
<dbReference type="EMBL" id="QRBF01000011">
    <property type="protein sequence ID" value="RDS80034.1"/>
    <property type="molecule type" value="Genomic_DNA"/>
</dbReference>
<evidence type="ECO:0000259" key="3">
    <source>
        <dbReference type="Pfam" id="PF07971"/>
    </source>
</evidence>
<dbReference type="AlphaFoldDB" id="A0A370WV65"/>